<organism evidence="2 3">
    <name type="scientific">Digitaria exilis</name>
    <dbReference type="NCBI Taxonomy" id="1010633"/>
    <lineage>
        <taxon>Eukaryota</taxon>
        <taxon>Viridiplantae</taxon>
        <taxon>Streptophyta</taxon>
        <taxon>Embryophyta</taxon>
        <taxon>Tracheophyta</taxon>
        <taxon>Spermatophyta</taxon>
        <taxon>Magnoliopsida</taxon>
        <taxon>Liliopsida</taxon>
        <taxon>Poales</taxon>
        <taxon>Poaceae</taxon>
        <taxon>PACMAD clade</taxon>
        <taxon>Panicoideae</taxon>
        <taxon>Panicodae</taxon>
        <taxon>Paniceae</taxon>
        <taxon>Anthephorinae</taxon>
        <taxon>Digitaria</taxon>
    </lineage>
</organism>
<accession>A0A835FIW5</accession>
<gene>
    <name evidence="2" type="ORF">HU200_009593</name>
</gene>
<evidence type="ECO:0000256" key="1">
    <source>
        <dbReference type="SAM" id="MobiDB-lite"/>
    </source>
</evidence>
<evidence type="ECO:0000313" key="2">
    <source>
        <dbReference type="EMBL" id="KAF8762323.1"/>
    </source>
</evidence>
<feature type="compositionally biased region" description="Basic and acidic residues" evidence="1">
    <location>
        <begin position="332"/>
        <end position="344"/>
    </location>
</feature>
<dbReference type="AlphaFoldDB" id="A0A835FIW5"/>
<feature type="region of interest" description="Disordered" evidence="1">
    <location>
        <begin position="220"/>
        <end position="271"/>
    </location>
</feature>
<protein>
    <submittedName>
        <fullName evidence="2">Uncharacterized protein</fullName>
    </submittedName>
</protein>
<name>A0A835FIW5_9POAL</name>
<feature type="region of interest" description="Disordered" evidence="1">
    <location>
        <begin position="324"/>
        <end position="370"/>
    </location>
</feature>
<comment type="caution">
    <text evidence="2">The sequence shown here is derived from an EMBL/GenBank/DDBJ whole genome shotgun (WGS) entry which is preliminary data.</text>
</comment>
<feature type="compositionally biased region" description="Basic and acidic residues" evidence="1">
    <location>
        <begin position="351"/>
        <end position="362"/>
    </location>
</feature>
<reference evidence="2" key="1">
    <citation type="submission" date="2020-07" db="EMBL/GenBank/DDBJ databases">
        <title>Genome sequence and genetic diversity analysis of an under-domesticated orphan crop, white fonio (Digitaria exilis).</title>
        <authorList>
            <person name="Bennetzen J.L."/>
            <person name="Chen S."/>
            <person name="Ma X."/>
            <person name="Wang X."/>
            <person name="Yssel A.E.J."/>
            <person name="Chaluvadi S.R."/>
            <person name="Johnson M."/>
            <person name="Gangashetty P."/>
            <person name="Hamidou F."/>
            <person name="Sanogo M.D."/>
            <person name="Zwaenepoel A."/>
            <person name="Wallace J."/>
            <person name="Van De Peer Y."/>
            <person name="Van Deynze A."/>
        </authorList>
    </citation>
    <scope>NUCLEOTIDE SEQUENCE</scope>
    <source>
        <tissue evidence="2">Leaves</tissue>
    </source>
</reference>
<dbReference type="Proteomes" id="UP000636709">
    <property type="component" value="Unassembled WGS sequence"/>
</dbReference>
<sequence>MLLTEDEAEITCVLYNNIKSWGTCPLPPPHRPELANPGRVFDTERKLAHGGNRGVVDETYDSSGSARAIGGGGAAMIPDGAMRALERKTRGHAAWALPAEVPHGWHLSGCRFAVPTAPSTGNHGRTTRRQRAPETLHVYPASLVSCGLSATAPRTRPTCYRSSSPPTRYKWHANSNGRKHTGVDFDARHTTSRTARAGDADGAPVDQSDAAAVIALVVRSTQRRSYQPAEEEATGVDAGRGSTRSARSRSALPTARGSSVVSPPVTGPAGVAAPRGSDLLERLEIPPHPAPTAPRQLAYRAKLLRLRLGGERSPTELAFPCAPRLQAPVPTDGRDGGRAQDKEGVTAAVWGHERGNGREGATRRMPSRCG</sequence>
<feature type="compositionally biased region" description="Low complexity" evidence="1">
    <location>
        <begin position="239"/>
        <end position="271"/>
    </location>
</feature>
<dbReference type="EMBL" id="JACEFO010000641">
    <property type="protein sequence ID" value="KAF8762323.1"/>
    <property type="molecule type" value="Genomic_DNA"/>
</dbReference>
<evidence type="ECO:0000313" key="3">
    <source>
        <dbReference type="Proteomes" id="UP000636709"/>
    </source>
</evidence>
<feature type="region of interest" description="Disordered" evidence="1">
    <location>
        <begin position="154"/>
        <end position="184"/>
    </location>
</feature>
<keyword evidence="3" id="KW-1185">Reference proteome</keyword>
<proteinExistence type="predicted"/>